<feature type="compositionally biased region" description="Low complexity" evidence="7">
    <location>
        <begin position="473"/>
        <end position="491"/>
    </location>
</feature>
<keyword evidence="3" id="KW-0862">Zinc</keyword>
<evidence type="ECO:0000256" key="5">
    <source>
        <dbReference type="ARBA" id="ARBA00049654"/>
    </source>
</evidence>
<feature type="region of interest" description="Disordered" evidence="7">
    <location>
        <begin position="433"/>
        <end position="552"/>
    </location>
</feature>
<evidence type="ECO:0000313" key="10">
    <source>
        <dbReference type="Proteomes" id="UP001642482"/>
    </source>
</evidence>
<evidence type="ECO:0000256" key="6">
    <source>
        <dbReference type="PROSITE-ProRule" id="PRU00453"/>
    </source>
</evidence>
<evidence type="ECO:0000313" key="9">
    <source>
        <dbReference type="EMBL" id="CAK7225448.1"/>
    </source>
</evidence>
<dbReference type="Pfam" id="PF04438">
    <property type="entry name" value="zf-HIT"/>
    <property type="match status" value="1"/>
</dbReference>
<evidence type="ECO:0000256" key="3">
    <source>
        <dbReference type="ARBA" id="ARBA00022833"/>
    </source>
</evidence>
<dbReference type="Gene3D" id="3.30.60.190">
    <property type="match status" value="1"/>
</dbReference>
<dbReference type="Proteomes" id="UP001642482">
    <property type="component" value="Unassembled WGS sequence"/>
</dbReference>
<organism evidence="9 10">
    <name type="scientific">Sporothrix eucalyptigena</name>
    <dbReference type="NCBI Taxonomy" id="1812306"/>
    <lineage>
        <taxon>Eukaryota</taxon>
        <taxon>Fungi</taxon>
        <taxon>Dikarya</taxon>
        <taxon>Ascomycota</taxon>
        <taxon>Pezizomycotina</taxon>
        <taxon>Sordariomycetes</taxon>
        <taxon>Sordariomycetidae</taxon>
        <taxon>Ophiostomatales</taxon>
        <taxon>Ophiostomataceae</taxon>
        <taxon>Sporothrix</taxon>
    </lineage>
</organism>
<sequence length="552" mass="61012">METTTSSSSDPLLTTLCSVCRTNPPRYKCPRCNLPYCSVPCNRRHRARAGCSGIRDVTTFVPRSRLCTAAGIDRDYNFLQGIDVARASAVKHVVDDRRVLRTNDVQARVLNDEGEEKREQERQRWQRQKGQGQRQRGQNQKGGKGEMGAPPPRPAGPALVRHWQGEEVVFVPARKLLGKGVLDNDNDASTASTSYRVRTLCRKGNVELLGAPRGFSRQRENNTTVATTTTSTLGGGGRVSEVHLHWQVEWLMYGDDEKPARVLRRAYDNIPLYRAYVILQTAERQKMAALVDEVDNETESKKKKHTHKKRTMKPTAPFVNSFFWGDSIQEASGAWRPKTLVDPADDEAHRMVREQFSFYLLRPRVSGVVHHAQAKELIPLDAADTLSTVLWGRSVLEFPTIYVIPTTQDLPAGHVLSSTARRMLEPVVVTTNGKKGKGFLKRGQTGDKNAPSAKKQKTGSDEEDGEVDEDVDVANAPAVELESETSSSGTDSSDEEESEEDSDSEEEGEEKEEDPNGLPALVPNGLGGGSLPASGKSKLVVYDSWSEGSDEE</sequence>
<feature type="compositionally biased region" description="Acidic residues" evidence="7">
    <location>
        <begin position="492"/>
        <end position="515"/>
    </location>
</feature>
<keyword evidence="10" id="KW-1185">Reference proteome</keyword>
<keyword evidence="1" id="KW-0479">Metal-binding</keyword>
<dbReference type="InterPro" id="IPR051639">
    <property type="entry name" value="BCD1"/>
</dbReference>
<feature type="compositionally biased region" description="Low complexity" evidence="7">
    <location>
        <begin position="128"/>
        <end position="139"/>
    </location>
</feature>
<dbReference type="SUPFAM" id="SSF144232">
    <property type="entry name" value="HIT/MYND zinc finger-like"/>
    <property type="match status" value="1"/>
</dbReference>
<dbReference type="EMBL" id="CAWUHD010000060">
    <property type="protein sequence ID" value="CAK7225448.1"/>
    <property type="molecule type" value="Genomic_DNA"/>
</dbReference>
<accession>A0ABP0C0F2</accession>
<comment type="similarity">
    <text evidence="5">Belongs to the BCD1 family.</text>
</comment>
<reference evidence="9 10" key="1">
    <citation type="submission" date="2024-01" db="EMBL/GenBank/DDBJ databases">
        <authorList>
            <person name="Allen C."/>
            <person name="Tagirdzhanova G."/>
        </authorList>
    </citation>
    <scope>NUCLEOTIDE SEQUENCE [LARGE SCALE GENOMIC DNA]</scope>
</reference>
<dbReference type="PANTHER" id="PTHR13483">
    <property type="entry name" value="BOX C_D SNORNA PROTEIN 1-RELATED"/>
    <property type="match status" value="1"/>
</dbReference>
<gene>
    <name evidence="9" type="primary">BCD1</name>
    <name evidence="9" type="ORF">SEUCBS140593_005906</name>
</gene>
<keyword evidence="2 6" id="KW-0863">Zinc-finger</keyword>
<feature type="compositionally biased region" description="Acidic residues" evidence="7">
    <location>
        <begin position="461"/>
        <end position="472"/>
    </location>
</feature>
<evidence type="ECO:0000259" key="8">
    <source>
        <dbReference type="PROSITE" id="PS51083"/>
    </source>
</evidence>
<evidence type="ECO:0000256" key="7">
    <source>
        <dbReference type="SAM" id="MobiDB-lite"/>
    </source>
</evidence>
<comment type="caution">
    <text evidence="9">The sequence shown here is derived from an EMBL/GenBank/DDBJ whole genome shotgun (WGS) entry which is preliminary data.</text>
</comment>
<dbReference type="PROSITE" id="PS51083">
    <property type="entry name" value="ZF_HIT"/>
    <property type="match status" value="1"/>
</dbReference>
<dbReference type="PANTHER" id="PTHR13483:SF11">
    <property type="entry name" value="ZINC FINGER HIT DOMAIN-CONTAINING PROTEIN 3"/>
    <property type="match status" value="1"/>
</dbReference>
<dbReference type="Pfam" id="PF25790">
    <property type="entry name" value="BCD1"/>
    <property type="match status" value="1"/>
</dbReference>
<evidence type="ECO:0000256" key="2">
    <source>
        <dbReference type="ARBA" id="ARBA00022771"/>
    </source>
</evidence>
<feature type="compositionally biased region" description="Basic and acidic residues" evidence="7">
    <location>
        <begin position="115"/>
        <end position="124"/>
    </location>
</feature>
<name>A0ABP0C0F2_9PEZI</name>
<comment type="function">
    <text evidence="4">Required for box C/D snoRNAs accumulation involved in snoRNA processing, snoRNA transport to the nucleolus and ribosome biogenesis.</text>
</comment>
<dbReference type="InterPro" id="IPR057721">
    <property type="entry name" value="BCD1_alpha/beta"/>
</dbReference>
<evidence type="ECO:0000256" key="1">
    <source>
        <dbReference type="ARBA" id="ARBA00022723"/>
    </source>
</evidence>
<dbReference type="CDD" id="cd23024">
    <property type="entry name" value="zf-HIT_ZNHIT2-3"/>
    <property type="match status" value="1"/>
</dbReference>
<feature type="region of interest" description="Disordered" evidence="7">
    <location>
        <begin position="111"/>
        <end position="158"/>
    </location>
</feature>
<dbReference type="InterPro" id="IPR007529">
    <property type="entry name" value="Znf_HIT"/>
</dbReference>
<protein>
    <submittedName>
        <fullName evidence="9">Box C/D snoRNA accumulation</fullName>
    </submittedName>
</protein>
<evidence type="ECO:0000256" key="4">
    <source>
        <dbReference type="ARBA" id="ARBA00049598"/>
    </source>
</evidence>
<proteinExistence type="inferred from homology"/>
<feature type="domain" description="HIT-type" evidence="8">
    <location>
        <begin position="17"/>
        <end position="51"/>
    </location>
</feature>